<evidence type="ECO:0000313" key="3">
    <source>
        <dbReference type="WBParaSite" id="OFLC_0001187401-mRNA-1"/>
    </source>
</evidence>
<evidence type="ECO:0000313" key="1">
    <source>
        <dbReference type="EMBL" id="VDO79978.1"/>
    </source>
</evidence>
<name>A0A183HWL2_9BILA</name>
<dbReference type="EMBL" id="UZAJ01017714">
    <property type="protein sequence ID" value="VDO79978.1"/>
    <property type="molecule type" value="Genomic_DNA"/>
</dbReference>
<proteinExistence type="predicted"/>
<accession>A0A183HWL2</accession>
<reference evidence="3" key="1">
    <citation type="submission" date="2016-06" db="UniProtKB">
        <authorList>
            <consortium name="WormBaseParasite"/>
        </authorList>
    </citation>
    <scope>IDENTIFICATION</scope>
</reference>
<organism evidence="3">
    <name type="scientific">Onchocerca flexuosa</name>
    <dbReference type="NCBI Taxonomy" id="387005"/>
    <lineage>
        <taxon>Eukaryota</taxon>
        <taxon>Metazoa</taxon>
        <taxon>Ecdysozoa</taxon>
        <taxon>Nematoda</taxon>
        <taxon>Chromadorea</taxon>
        <taxon>Rhabditida</taxon>
        <taxon>Spirurina</taxon>
        <taxon>Spiruromorpha</taxon>
        <taxon>Filarioidea</taxon>
        <taxon>Onchocercidae</taxon>
        <taxon>Onchocerca</taxon>
    </lineage>
</organism>
<dbReference type="WBParaSite" id="OFLC_0001187401-mRNA-1">
    <property type="protein sequence ID" value="OFLC_0001187401-mRNA-1"/>
    <property type="gene ID" value="OFLC_0001187401"/>
</dbReference>
<sequence>MMIVQLMVIYWRLILVLMMDYSRLFLRPTFSPLSFNYAP</sequence>
<gene>
    <name evidence="1" type="ORF">OFLC_LOCUS11871</name>
</gene>
<protein>
    <submittedName>
        <fullName evidence="1 3">Uncharacterized protein</fullName>
    </submittedName>
</protein>
<evidence type="ECO:0000313" key="2">
    <source>
        <dbReference type="Proteomes" id="UP000267606"/>
    </source>
</evidence>
<reference evidence="1 2" key="2">
    <citation type="submission" date="2018-11" db="EMBL/GenBank/DDBJ databases">
        <authorList>
            <consortium name="Pathogen Informatics"/>
        </authorList>
    </citation>
    <scope>NUCLEOTIDE SEQUENCE [LARGE SCALE GENOMIC DNA]</scope>
</reference>
<dbReference type="AlphaFoldDB" id="A0A183HWL2"/>
<dbReference type="Proteomes" id="UP000267606">
    <property type="component" value="Unassembled WGS sequence"/>
</dbReference>
<keyword evidence="2" id="KW-1185">Reference proteome</keyword>